<evidence type="ECO:0000256" key="3">
    <source>
        <dbReference type="ARBA" id="ARBA00022771"/>
    </source>
</evidence>
<comment type="subunit">
    <text evidence="6">Associated with the spliceosome.</text>
</comment>
<dbReference type="Pfam" id="PF13445">
    <property type="entry name" value="zf-RING_UBOX"/>
    <property type="match status" value="1"/>
</dbReference>
<dbReference type="OrthoDB" id="25761at2759"/>
<keyword evidence="2 5" id="KW-0479">Metal-binding</keyword>
<dbReference type="GeneID" id="63802563"/>
<dbReference type="CDD" id="cd16539">
    <property type="entry name" value="RING-HC_RNF113A_B"/>
    <property type="match status" value="1"/>
</dbReference>
<dbReference type="SMART" id="SM00184">
    <property type="entry name" value="RING"/>
    <property type="match status" value="1"/>
</dbReference>
<evidence type="ECO:0000259" key="8">
    <source>
        <dbReference type="PROSITE" id="PS50089"/>
    </source>
</evidence>
<dbReference type="GO" id="GO:0005684">
    <property type="term" value="C:U2-type spliceosomal complex"/>
    <property type="evidence" value="ECO:0007669"/>
    <property type="project" value="TreeGrafter"/>
</dbReference>
<dbReference type="PROSITE" id="PS00518">
    <property type="entry name" value="ZF_RING_1"/>
    <property type="match status" value="1"/>
</dbReference>
<dbReference type="GO" id="GO:0034247">
    <property type="term" value="P:snoRNA splicing"/>
    <property type="evidence" value="ECO:0007669"/>
    <property type="project" value="TreeGrafter"/>
</dbReference>
<dbReference type="STRING" id="61395.A0A1Y1WJ42"/>
<dbReference type="InterPro" id="IPR017907">
    <property type="entry name" value="Znf_RING_CS"/>
</dbReference>
<dbReference type="GO" id="GO:0003677">
    <property type="term" value="F:DNA binding"/>
    <property type="evidence" value="ECO:0007669"/>
    <property type="project" value="UniProtKB-UniRule"/>
</dbReference>
<evidence type="ECO:0000313" key="10">
    <source>
        <dbReference type="EMBL" id="ORX73590.1"/>
    </source>
</evidence>
<evidence type="ECO:0000313" key="11">
    <source>
        <dbReference type="Proteomes" id="UP000193922"/>
    </source>
</evidence>
<dbReference type="InterPro" id="IPR039971">
    <property type="entry name" value="CWC24-like"/>
</dbReference>
<dbReference type="SUPFAM" id="SSF90229">
    <property type="entry name" value="CCCH zinc finger"/>
    <property type="match status" value="1"/>
</dbReference>
<keyword evidence="6" id="KW-0508">mRNA splicing</keyword>
<keyword evidence="6" id="KW-0507">mRNA processing</keyword>
<dbReference type="EMBL" id="MCFD01000001">
    <property type="protein sequence ID" value="ORX73590.1"/>
    <property type="molecule type" value="Genomic_DNA"/>
</dbReference>
<dbReference type="InterPro" id="IPR027370">
    <property type="entry name" value="Znf-RING_euk"/>
</dbReference>
<evidence type="ECO:0000256" key="1">
    <source>
        <dbReference type="ARBA" id="ARBA00009161"/>
    </source>
</evidence>
<evidence type="ECO:0000256" key="4">
    <source>
        <dbReference type="ARBA" id="ARBA00022833"/>
    </source>
</evidence>
<proteinExistence type="inferred from homology"/>
<keyword evidence="6" id="KW-0747">Spliceosome</keyword>
<reference evidence="10 11" key="1">
    <citation type="submission" date="2016-07" db="EMBL/GenBank/DDBJ databases">
        <title>Pervasive Adenine N6-methylation of Active Genes in Fungi.</title>
        <authorList>
            <consortium name="DOE Joint Genome Institute"/>
            <person name="Mondo S.J."/>
            <person name="Dannebaum R.O."/>
            <person name="Kuo R.C."/>
            <person name="Labutti K."/>
            <person name="Haridas S."/>
            <person name="Kuo A."/>
            <person name="Salamov A."/>
            <person name="Ahrendt S.R."/>
            <person name="Lipzen A."/>
            <person name="Sullivan W."/>
            <person name="Andreopoulos W.B."/>
            <person name="Clum A."/>
            <person name="Lindquist E."/>
            <person name="Daum C."/>
            <person name="Ramamoorthy G.K."/>
            <person name="Gryganskyi A."/>
            <person name="Culley D."/>
            <person name="Magnuson J.K."/>
            <person name="James T.Y."/>
            <person name="O'Malley M.A."/>
            <person name="Stajich J.E."/>
            <person name="Spatafora J.W."/>
            <person name="Visel A."/>
            <person name="Grigoriev I.V."/>
        </authorList>
    </citation>
    <scope>NUCLEOTIDE SEQUENCE [LARGE SCALE GENOMIC DNA]</scope>
    <source>
        <strain evidence="10 11">ATCC 12442</strain>
    </source>
</reference>
<evidence type="ECO:0000256" key="5">
    <source>
        <dbReference type="PROSITE-ProRule" id="PRU00723"/>
    </source>
</evidence>
<dbReference type="InterPro" id="IPR013083">
    <property type="entry name" value="Znf_RING/FYVE/PHD"/>
</dbReference>
<dbReference type="SMART" id="SM00356">
    <property type="entry name" value="ZnF_C3H1"/>
    <property type="match status" value="1"/>
</dbReference>
<keyword evidence="3 5" id="KW-0863">Zinc-finger</keyword>
<dbReference type="RefSeq" id="XP_040746801.1">
    <property type="nucleotide sequence ID" value="XM_040885915.1"/>
</dbReference>
<dbReference type="GO" id="GO:0008270">
    <property type="term" value="F:zinc ion binding"/>
    <property type="evidence" value="ECO:0007669"/>
    <property type="project" value="UniProtKB-KW"/>
</dbReference>
<sequence length="296" mass="32603">MSASENKPATALFKKSRRRGGGSNIRKRAAEAIDQEAPTQVQTDAGDDERRSAKPGAGRITAGRSRDGSKAEDSPAVSEPAKAVEYHYKRGQDATRTVENEKATEQATKRQKTGNVTPAGGEQGIYKGLAAYESRIKDDPGAKKTGPFKAPTNVRSTSVFDYQPNVCKDYKETGFCGYGDSCVFLHDRGTYKTGWQLEKEFEESQQGVQRDNEKLWKVDASDDEADKKEEELPFACLICRKPFVKPVGTKCGHYFCEKCALANYRKTPKCFACGAATGGAFKRAKNIEARLEQQNE</sequence>
<comment type="subcellular location">
    <subcellularLocation>
        <location evidence="6">Nucleus</location>
    </subcellularLocation>
</comment>
<dbReference type="Gene3D" id="3.30.40.10">
    <property type="entry name" value="Zinc/RING finger domain, C3HC4 (zinc finger)"/>
    <property type="match status" value="1"/>
</dbReference>
<accession>A0A1Y1WJ42</accession>
<keyword evidence="6" id="KW-0539">Nucleus</keyword>
<keyword evidence="4 5" id="KW-0862">Zinc</keyword>
<dbReference type="AlphaFoldDB" id="A0A1Y1WJ42"/>
<comment type="similarity">
    <text evidence="1 6">Belongs to the CWC24 family.</text>
</comment>
<dbReference type="InterPro" id="IPR036855">
    <property type="entry name" value="Znf_CCCH_sf"/>
</dbReference>
<feature type="domain" description="C3H1-type" evidence="9">
    <location>
        <begin position="161"/>
        <end position="189"/>
    </location>
</feature>
<dbReference type="SUPFAM" id="SSF57850">
    <property type="entry name" value="RING/U-box"/>
    <property type="match status" value="1"/>
</dbReference>
<dbReference type="Proteomes" id="UP000193922">
    <property type="component" value="Unassembled WGS sequence"/>
</dbReference>
<dbReference type="InterPro" id="IPR001841">
    <property type="entry name" value="Znf_RING"/>
</dbReference>
<gene>
    <name evidence="10" type="ORF">DL89DRAFT_263636</name>
</gene>
<keyword evidence="11" id="KW-1185">Reference proteome</keyword>
<evidence type="ECO:0000256" key="7">
    <source>
        <dbReference type="SAM" id="MobiDB-lite"/>
    </source>
</evidence>
<evidence type="ECO:0000256" key="2">
    <source>
        <dbReference type="ARBA" id="ARBA00022723"/>
    </source>
</evidence>
<keyword evidence="6" id="KW-0238">DNA-binding</keyword>
<dbReference type="PANTHER" id="PTHR12930:SF0">
    <property type="entry name" value="RING FINGER PROTEIN 113B"/>
    <property type="match status" value="1"/>
</dbReference>
<dbReference type="Pfam" id="PF00642">
    <property type="entry name" value="zf-CCCH"/>
    <property type="match status" value="1"/>
</dbReference>
<feature type="compositionally biased region" description="Basic and acidic residues" evidence="7">
    <location>
        <begin position="82"/>
        <end position="108"/>
    </location>
</feature>
<comment type="caution">
    <text evidence="10">The sequence shown here is derived from an EMBL/GenBank/DDBJ whole genome shotgun (WGS) entry which is preliminary data.</text>
</comment>
<dbReference type="GO" id="GO:0006397">
    <property type="term" value="P:mRNA processing"/>
    <property type="evidence" value="ECO:0007669"/>
    <property type="project" value="UniProtKB-KW"/>
</dbReference>
<dbReference type="PROSITE" id="PS50089">
    <property type="entry name" value="ZF_RING_2"/>
    <property type="match status" value="1"/>
</dbReference>
<organism evidence="10 11">
    <name type="scientific">Linderina pennispora</name>
    <dbReference type="NCBI Taxonomy" id="61395"/>
    <lineage>
        <taxon>Eukaryota</taxon>
        <taxon>Fungi</taxon>
        <taxon>Fungi incertae sedis</taxon>
        <taxon>Zoopagomycota</taxon>
        <taxon>Kickxellomycotina</taxon>
        <taxon>Kickxellomycetes</taxon>
        <taxon>Kickxellales</taxon>
        <taxon>Kickxellaceae</taxon>
        <taxon>Linderina</taxon>
    </lineage>
</organism>
<dbReference type="PROSITE" id="PS50103">
    <property type="entry name" value="ZF_C3H1"/>
    <property type="match status" value="1"/>
</dbReference>
<feature type="zinc finger region" description="C3H1-type" evidence="5">
    <location>
        <begin position="161"/>
        <end position="189"/>
    </location>
</feature>
<dbReference type="InterPro" id="IPR000571">
    <property type="entry name" value="Znf_CCCH"/>
</dbReference>
<evidence type="ECO:0000259" key="9">
    <source>
        <dbReference type="PROSITE" id="PS50103"/>
    </source>
</evidence>
<feature type="domain" description="RING-type" evidence="8">
    <location>
        <begin position="236"/>
        <end position="273"/>
    </location>
</feature>
<dbReference type="PANTHER" id="PTHR12930">
    <property type="entry name" value="ZINC FINGER PROTEIN 183"/>
    <property type="match status" value="1"/>
</dbReference>
<protein>
    <recommendedName>
        <fullName evidence="6">Pre-mRNA-splicing factor CWC24</fullName>
    </recommendedName>
</protein>
<feature type="compositionally biased region" description="Basic and acidic residues" evidence="7">
    <location>
        <begin position="64"/>
        <end position="73"/>
    </location>
</feature>
<comment type="function">
    <text evidence="6">Involved in pre-mRNA splicing.</text>
</comment>
<feature type="region of interest" description="Disordered" evidence="7">
    <location>
        <begin position="1"/>
        <end position="123"/>
    </location>
</feature>
<name>A0A1Y1WJ42_9FUNG</name>
<evidence type="ECO:0000256" key="6">
    <source>
        <dbReference type="RuleBase" id="RU367110"/>
    </source>
</evidence>